<dbReference type="GO" id="GO:0005524">
    <property type="term" value="F:ATP binding"/>
    <property type="evidence" value="ECO:0007669"/>
    <property type="project" value="UniProtKB-KW"/>
</dbReference>
<organism evidence="10 11">
    <name type="scientific">Cyclostephanos tholiformis</name>
    <dbReference type="NCBI Taxonomy" id="382380"/>
    <lineage>
        <taxon>Eukaryota</taxon>
        <taxon>Sar</taxon>
        <taxon>Stramenopiles</taxon>
        <taxon>Ochrophyta</taxon>
        <taxon>Bacillariophyta</taxon>
        <taxon>Coscinodiscophyceae</taxon>
        <taxon>Thalassiosirophycidae</taxon>
        <taxon>Stephanodiscales</taxon>
        <taxon>Stephanodiscaceae</taxon>
        <taxon>Cyclostephanos</taxon>
    </lineage>
</organism>
<protein>
    <recommendedName>
        <fullName evidence="2">riboflavin kinase</fullName>
        <ecNumber evidence="2">2.7.1.26</ecNumber>
    </recommendedName>
</protein>
<dbReference type="GO" id="GO:0008531">
    <property type="term" value="F:riboflavin kinase activity"/>
    <property type="evidence" value="ECO:0007669"/>
    <property type="project" value="UniProtKB-EC"/>
</dbReference>
<keyword evidence="7" id="KW-0067">ATP-binding</keyword>
<evidence type="ECO:0000256" key="1">
    <source>
        <dbReference type="ARBA" id="ARBA00005201"/>
    </source>
</evidence>
<evidence type="ECO:0000256" key="3">
    <source>
        <dbReference type="ARBA" id="ARBA00022630"/>
    </source>
</evidence>
<proteinExistence type="predicted"/>
<dbReference type="PANTHER" id="PTHR22749:SF6">
    <property type="entry name" value="RIBOFLAVIN KINASE"/>
    <property type="match status" value="1"/>
</dbReference>
<dbReference type="Pfam" id="PF01687">
    <property type="entry name" value="Flavokinase"/>
    <property type="match status" value="1"/>
</dbReference>
<accession>A0ABD3RM80</accession>
<reference evidence="10 11" key="1">
    <citation type="submission" date="2024-10" db="EMBL/GenBank/DDBJ databases">
        <title>Updated reference genomes for cyclostephanoid diatoms.</title>
        <authorList>
            <person name="Roberts W.R."/>
            <person name="Alverson A.J."/>
        </authorList>
    </citation>
    <scope>NUCLEOTIDE SEQUENCE [LARGE SCALE GENOMIC DNA]</scope>
    <source>
        <strain evidence="10 11">AJA228-03</strain>
    </source>
</reference>
<keyword evidence="5" id="KW-0808">Transferase</keyword>
<evidence type="ECO:0000256" key="2">
    <source>
        <dbReference type="ARBA" id="ARBA00012105"/>
    </source>
</evidence>
<feature type="region of interest" description="Disordered" evidence="8">
    <location>
        <begin position="66"/>
        <end position="87"/>
    </location>
</feature>
<sequence length="207" mass="22641">MPNQQLPIRIISKVVRGYGRGSKDLGIPTANLSRERGILSCSCGDFDRLPTGIYWGFARIIGDAPSSTTNDGDECDDGDGGGGTRHGDHSVLGRAFVAAISIGYNPTYKNEEKTVEPHLIAPPTHPRRHASSTGETEFRDFYDRTIVLSVVGYLRPELPFEGLEKLTEAIKGDIVESERLAGVYDSTTLNERGWVESSTGNENLDER</sequence>
<evidence type="ECO:0000256" key="6">
    <source>
        <dbReference type="ARBA" id="ARBA00022741"/>
    </source>
</evidence>
<evidence type="ECO:0000256" key="7">
    <source>
        <dbReference type="ARBA" id="ARBA00022840"/>
    </source>
</evidence>
<dbReference type="EMBL" id="JALLPB020000482">
    <property type="protein sequence ID" value="KAL3808650.1"/>
    <property type="molecule type" value="Genomic_DNA"/>
</dbReference>
<dbReference type="EC" id="2.7.1.26" evidence="2"/>
<dbReference type="Proteomes" id="UP001530377">
    <property type="component" value="Unassembled WGS sequence"/>
</dbReference>
<feature type="domain" description="Riboflavin kinase" evidence="9">
    <location>
        <begin position="5"/>
        <end position="182"/>
    </location>
</feature>
<dbReference type="PANTHER" id="PTHR22749">
    <property type="entry name" value="RIBOFLAVIN KINASE/FMN ADENYLYLTRANSFERASE"/>
    <property type="match status" value="1"/>
</dbReference>
<comment type="pathway">
    <text evidence="1">Cofactor biosynthesis; FMN biosynthesis; FMN from riboflavin (ATP route): step 1/1.</text>
</comment>
<comment type="caution">
    <text evidence="10">The sequence shown here is derived from an EMBL/GenBank/DDBJ whole genome shotgun (WGS) entry which is preliminary data.</text>
</comment>
<dbReference type="Gene3D" id="2.40.30.30">
    <property type="entry name" value="Riboflavin kinase-like"/>
    <property type="match status" value="1"/>
</dbReference>
<dbReference type="AlphaFoldDB" id="A0ABD3RM80"/>
<evidence type="ECO:0000256" key="8">
    <source>
        <dbReference type="SAM" id="MobiDB-lite"/>
    </source>
</evidence>
<keyword evidence="4" id="KW-0288">FMN</keyword>
<dbReference type="InterPro" id="IPR023468">
    <property type="entry name" value="Riboflavin_kinase"/>
</dbReference>
<dbReference type="InterPro" id="IPR023465">
    <property type="entry name" value="Riboflavin_kinase_dom_sf"/>
</dbReference>
<name>A0ABD3RM80_9STRA</name>
<evidence type="ECO:0000313" key="11">
    <source>
        <dbReference type="Proteomes" id="UP001530377"/>
    </source>
</evidence>
<dbReference type="SMART" id="SM00904">
    <property type="entry name" value="Flavokinase"/>
    <property type="match status" value="1"/>
</dbReference>
<evidence type="ECO:0000259" key="9">
    <source>
        <dbReference type="SMART" id="SM00904"/>
    </source>
</evidence>
<evidence type="ECO:0000256" key="4">
    <source>
        <dbReference type="ARBA" id="ARBA00022643"/>
    </source>
</evidence>
<gene>
    <name evidence="10" type="ORF">ACHAXA_006637</name>
</gene>
<evidence type="ECO:0000313" key="10">
    <source>
        <dbReference type="EMBL" id="KAL3808650.1"/>
    </source>
</evidence>
<evidence type="ECO:0000256" key="5">
    <source>
        <dbReference type="ARBA" id="ARBA00022679"/>
    </source>
</evidence>
<dbReference type="SUPFAM" id="SSF82114">
    <property type="entry name" value="Riboflavin kinase-like"/>
    <property type="match status" value="1"/>
</dbReference>
<keyword evidence="11" id="KW-1185">Reference proteome</keyword>
<keyword evidence="6" id="KW-0547">Nucleotide-binding</keyword>
<dbReference type="InterPro" id="IPR015865">
    <property type="entry name" value="Riboflavin_kinase_bac/euk"/>
</dbReference>
<keyword evidence="3" id="KW-0285">Flavoprotein</keyword>